<proteinExistence type="predicted"/>
<evidence type="ECO:0000313" key="1">
    <source>
        <dbReference type="EnsemblPlants" id="TuG1812G0100002368.01.T02.cds267347"/>
    </source>
</evidence>
<dbReference type="AlphaFoldDB" id="A0A8R7K2Z8"/>
<protein>
    <submittedName>
        <fullName evidence="1">Uncharacterized protein</fullName>
    </submittedName>
</protein>
<reference evidence="1" key="3">
    <citation type="submission" date="2022-06" db="UniProtKB">
        <authorList>
            <consortium name="EnsemblPlants"/>
        </authorList>
    </citation>
    <scope>IDENTIFICATION</scope>
</reference>
<sequence length="67" mass="7924">MRRLETHYDIHLTIDGMPRIMIYIQLSCRYHASDKTHYDIHSICLLYSCAKISLVPGSEYVLIQHLF</sequence>
<dbReference type="EnsemblPlants" id="TuG1812G0100002368.01.T02">
    <property type="protein sequence ID" value="TuG1812G0100002368.01.T02.cds267347"/>
    <property type="gene ID" value="TuG1812G0100002368.01"/>
</dbReference>
<name>A0A8R7K2Z8_TRIUA</name>
<evidence type="ECO:0000313" key="2">
    <source>
        <dbReference type="Proteomes" id="UP000015106"/>
    </source>
</evidence>
<organism evidence="1 2">
    <name type="scientific">Triticum urartu</name>
    <name type="common">Red wild einkorn</name>
    <name type="synonym">Crithodium urartu</name>
    <dbReference type="NCBI Taxonomy" id="4572"/>
    <lineage>
        <taxon>Eukaryota</taxon>
        <taxon>Viridiplantae</taxon>
        <taxon>Streptophyta</taxon>
        <taxon>Embryophyta</taxon>
        <taxon>Tracheophyta</taxon>
        <taxon>Spermatophyta</taxon>
        <taxon>Magnoliopsida</taxon>
        <taxon>Liliopsida</taxon>
        <taxon>Poales</taxon>
        <taxon>Poaceae</taxon>
        <taxon>BOP clade</taxon>
        <taxon>Pooideae</taxon>
        <taxon>Triticodae</taxon>
        <taxon>Triticeae</taxon>
        <taxon>Triticinae</taxon>
        <taxon>Triticum</taxon>
    </lineage>
</organism>
<reference evidence="1" key="2">
    <citation type="submission" date="2018-03" db="EMBL/GenBank/DDBJ databases">
        <title>The Triticum urartu genome reveals the dynamic nature of wheat genome evolution.</title>
        <authorList>
            <person name="Ling H."/>
            <person name="Ma B."/>
            <person name="Shi X."/>
            <person name="Liu H."/>
            <person name="Dong L."/>
            <person name="Sun H."/>
            <person name="Cao Y."/>
            <person name="Gao Q."/>
            <person name="Zheng S."/>
            <person name="Li Y."/>
            <person name="Yu Y."/>
            <person name="Du H."/>
            <person name="Qi M."/>
            <person name="Li Y."/>
            <person name="Yu H."/>
            <person name="Cui Y."/>
            <person name="Wang N."/>
            <person name="Chen C."/>
            <person name="Wu H."/>
            <person name="Zhao Y."/>
            <person name="Zhang J."/>
            <person name="Li Y."/>
            <person name="Zhou W."/>
            <person name="Zhang B."/>
            <person name="Hu W."/>
            <person name="Eijk M."/>
            <person name="Tang J."/>
            <person name="Witsenboer H."/>
            <person name="Zhao S."/>
            <person name="Li Z."/>
            <person name="Zhang A."/>
            <person name="Wang D."/>
            <person name="Liang C."/>
        </authorList>
    </citation>
    <scope>NUCLEOTIDE SEQUENCE [LARGE SCALE GENOMIC DNA]</scope>
    <source>
        <strain evidence="1">cv. G1812</strain>
    </source>
</reference>
<accession>A0A8R7K2Z8</accession>
<dbReference type="Gramene" id="TuG1812G0100002368.01.T02">
    <property type="protein sequence ID" value="TuG1812G0100002368.01.T02.cds267347"/>
    <property type="gene ID" value="TuG1812G0100002368.01"/>
</dbReference>
<reference evidence="2" key="1">
    <citation type="journal article" date="2013" name="Nature">
        <title>Draft genome of the wheat A-genome progenitor Triticum urartu.</title>
        <authorList>
            <person name="Ling H.Q."/>
            <person name="Zhao S."/>
            <person name="Liu D."/>
            <person name="Wang J."/>
            <person name="Sun H."/>
            <person name="Zhang C."/>
            <person name="Fan H."/>
            <person name="Li D."/>
            <person name="Dong L."/>
            <person name="Tao Y."/>
            <person name="Gao C."/>
            <person name="Wu H."/>
            <person name="Li Y."/>
            <person name="Cui Y."/>
            <person name="Guo X."/>
            <person name="Zheng S."/>
            <person name="Wang B."/>
            <person name="Yu K."/>
            <person name="Liang Q."/>
            <person name="Yang W."/>
            <person name="Lou X."/>
            <person name="Chen J."/>
            <person name="Feng M."/>
            <person name="Jian J."/>
            <person name="Zhang X."/>
            <person name="Luo G."/>
            <person name="Jiang Y."/>
            <person name="Liu J."/>
            <person name="Wang Z."/>
            <person name="Sha Y."/>
            <person name="Zhang B."/>
            <person name="Wu H."/>
            <person name="Tang D."/>
            <person name="Shen Q."/>
            <person name="Xue P."/>
            <person name="Zou S."/>
            <person name="Wang X."/>
            <person name="Liu X."/>
            <person name="Wang F."/>
            <person name="Yang Y."/>
            <person name="An X."/>
            <person name="Dong Z."/>
            <person name="Zhang K."/>
            <person name="Zhang X."/>
            <person name="Luo M.C."/>
            <person name="Dvorak J."/>
            <person name="Tong Y."/>
            <person name="Wang J."/>
            <person name="Yang H."/>
            <person name="Li Z."/>
            <person name="Wang D."/>
            <person name="Zhang A."/>
            <person name="Wang J."/>
        </authorList>
    </citation>
    <scope>NUCLEOTIDE SEQUENCE</scope>
    <source>
        <strain evidence="2">cv. G1812</strain>
    </source>
</reference>
<dbReference type="Proteomes" id="UP000015106">
    <property type="component" value="Chromosome 1"/>
</dbReference>
<keyword evidence="2" id="KW-1185">Reference proteome</keyword>